<comment type="caution">
    <text evidence="2">The sequence shown here is derived from an EMBL/GenBank/DDBJ whole genome shotgun (WGS) entry which is preliminary data.</text>
</comment>
<proteinExistence type="predicted"/>
<dbReference type="Pfam" id="PF14147">
    <property type="entry name" value="Spore_YhaL"/>
    <property type="match status" value="1"/>
</dbReference>
<feature type="transmembrane region" description="Helical" evidence="1">
    <location>
        <begin position="6"/>
        <end position="22"/>
    </location>
</feature>
<dbReference type="EMBL" id="JAXOFX010000001">
    <property type="protein sequence ID" value="MDZ5470199.1"/>
    <property type="molecule type" value="Genomic_DNA"/>
</dbReference>
<keyword evidence="1" id="KW-0472">Membrane</keyword>
<gene>
    <name evidence="2" type="ORF">SM124_00425</name>
</gene>
<dbReference type="InterPro" id="IPR025428">
    <property type="entry name" value="Spore_YhaL"/>
</dbReference>
<keyword evidence="1" id="KW-1133">Transmembrane helix</keyword>
<keyword evidence="1" id="KW-0812">Transmembrane</keyword>
<dbReference type="RefSeq" id="WP_322444512.1">
    <property type="nucleotide sequence ID" value="NZ_JAXOFX010000001.1"/>
</dbReference>
<evidence type="ECO:0000313" key="2">
    <source>
        <dbReference type="EMBL" id="MDZ5470199.1"/>
    </source>
</evidence>
<keyword evidence="3" id="KW-1185">Reference proteome</keyword>
<evidence type="ECO:0000313" key="3">
    <source>
        <dbReference type="Proteomes" id="UP001290455"/>
    </source>
</evidence>
<reference evidence="2 3" key="1">
    <citation type="submission" date="2023-11" db="EMBL/GenBank/DDBJ databases">
        <title>Bacillus jintuensis, isolated from a mudflat on the Beibu Gulf coast.</title>
        <authorList>
            <person name="Li M."/>
        </authorList>
    </citation>
    <scope>NUCLEOTIDE SEQUENCE [LARGE SCALE GENOMIC DNA]</scope>
    <source>
        <strain evidence="2 3">31A1R</strain>
    </source>
</reference>
<sequence>MTIPIWVYIIVAGIMVSAVMAIKTGKEERQQENESIEKEGEVYMQRLERAREERTKERSLG</sequence>
<protein>
    <submittedName>
        <fullName evidence="2">Sporulation YhaL family protein</fullName>
    </submittedName>
</protein>
<evidence type="ECO:0000256" key="1">
    <source>
        <dbReference type="SAM" id="Phobius"/>
    </source>
</evidence>
<name>A0ABU5IST0_9BACI</name>
<accession>A0ABU5IST0</accession>
<organism evidence="2 3">
    <name type="scientific">Robertmurraya mangrovi</name>
    <dbReference type="NCBI Taxonomy" id="3098077"/>
    <lineage>
        <taxon>Bacteria</taxon>
        <taxon>Bacillati</taxon>
        <taxon>Bacillota</taxon>
        <taxon>Bacilli</taxon>
        <taxon>Bacillales</taxon>
        <taxon>Bacillaceae</taxon>
        <taxon>Robertmurraya</taxon>
    </lineage>
</organism>
<dbReference type="Proteomes" id="UP001290455">
    <property type="component" value="Unassembled WGS sequence"/>
</dbReference>